<comment type="caution">
    <text evidence="3">The sequence shown here is derived from an EMBL/GenBank/DDBJ whole genome shotgun (WGS) entry which is preliminary data.</text>
</comment>
<evidence type="ECO:0000313" key="4">
    <source>
        <dbReference type="Proteomes" id="UP000215199"/>
    </source>
</evidence>
<accession>A0A229SXR1</accession>
<dbReference type="GO" id="GO:0004497">
    <property type="term" value="F:monooxygenase activity"/>
    <property type="evidence" value="ECO:0007669"/>
    <property type="project" value="UniProtKB-KW"/>
</dbReference>
<feature type="domain" description="Luciferase-like" evidence="2">
    <location>
        <begin position="16"/>
        <end position="303"/>
    </location>
</feature>
<keyword evidence="4" id="KW-1185">Reference proteome</keyword>
<dbReference type="InterPro" id="IPR011251">
    <property type="entry name" value="Luciferase-like_dom"/>
</dbReference>
<keyword evidence="3" id="KW-0560">Oxidoreductase</keyword>
<gene>
    <name evidence="3" type="ORF">CF165_30650</name>
</gene>
<dbReference type="GO" id="GO:0005829">
    <property type="term" value="C:cytosol"/>
    <property type="evidence" value="ECO:0007669"/>
    <property type="project" value="TreeGrafter"/>
</dbReference>
<evidence type="ECO:0000256" key="1">
    <source>
        <dbReference type="ARBA" id="ARBA00007789"/>
    </source>
</evidence>
<dbReference type="OrthoDB" id="9780518at2"/>
<dbReference type="EMBL" id="NMUL01000033">
    <property type="protein sequence ID" value="OXM63560.1"/>
    <property type="molecule type" value="Genomic_DNA"/>
</dbReference>
<dbReference type="InterPro" id="IPR019949">
    <property type="entry name" value="CmoO-like"/>
</dbReference>
<dbReference type="Pfam" id="PF00296">
    <property type="entry name" value="Bac_luciferase"/>
    <property type="match status" value="1"/>
</dbReference>
<organism evidence="3 4">
    <name type="scientific">Amycolatopsis vastitatis</name>
    <dbReference type="NCBI Taxonomy" id="1905142"/>
    <lineage>
        <taxon>Bacteria</taxon>
        <taxon>Bacillati</taxon>
        <taxon>Actinomycetota</taxon>
        <taxon>Actinomycetes</taxon>
        <taxon>Pseudonocardiales</taxon>
        <taxon>Pseudonocardiaceae</taxon>
        <taxon>Amycolatopsis</taxon>
    </lineage>
</organism>
<name>A0A229SXR1_9PSEU</name>
<dbReference type="SUPFAM" id="SSF51679">
    <property type="entry name" value="Bacterial luciferase-like"/>
    <property type="match status" value="1"/>
</dbReference>
<dbReference type="PANTHER" id="PTHR30137:SF6">
    <property type="entry name" value="LUCIFERASE-LIKE MONOOXYGENASE"/>
    <property type="match status" value="1"/>
</dbReference>
<evidence type="ECO:0000313" key="3">
    <source>
        <dbReference type="EMBL" id="OXM63560.1"/>
    </source>
</evidence>
<dbReference type="PANTHER" id="PTHR30137">
    <property type="entry name" value="LUCIFERASE-LIKE MONOOXYGENASE"/>
    <property type="match status" value="1"/>
</dbReference>
<dbReference type="RefSeq" id="WP_093951068.1">
    <property type="nucleotide sequence ID" value="NZ_NMUL01000033.1"/>
</dbReference>
<dbReference type="NCBIfam" id="TIGR03558">
    <property type="entry name" value="oxido_grp_1"/>
    <property type="match status" value="1"/>
</dbReference>
<evidence type="ECO:0000259" key="2">
    <source>
        <dbReference type="Pfam" id="PF00296"/>
    </source>
</evidence>
<proteinExistence type="predicted"/>
<dbReference type="Proteomes" id="UP000215199">
    <property type="component" value="Unassembled WGS sequence"/>
</dbReference>
<dbReference type="Gene3D" id="3.20.20.30">
    <property type="entry name" value="Luciferase-like domain"/>
    <property type="match status" value="1"/>
</dbReference>
<dbReference type="AlphaFoldDB" id="A0A229SXR1"/>
<reference evidence="4" key="1">
    <citation type="submission" date="2017-07" db="EMBL/GenBank/DDBJ databases">
        <title>Comparative genome mining reveals phylogenetic distribution patterns of secondary metabolites in Amycolatopsis.</title>
        <authorList>
            <person name="Adamek M."/>
            <person name="Alanjary M."/>
            <person name="Sales-Ortells H."/>
            <person name="Goodfellow M."/>
            <person name="Bull A.T."/>
            <person name="Kalinowski J."/>
            <person name="Ziemert N."/>
        </authorList>
    </citation>
    <scope>NUCLEOTIDE SEQUENCE [LARGE SCALE GENOMIC DNA]</scope>
    <source>
        <strain evidence="4">H5</strain>
    </source>
</reference>
<dbReference type="InterPro" id="IPR036661">
    <property type="entry name" value="Luciferase-like_sf"/>
</dbReference>
<keyword evidence="3" id="KW-0503">Monooxygenase</keyword>
<dbReference type="InterPro" id="IPR050766">
    <property type="entry name" value="Bact_Lucif_Oxidored"/>
</dbReference>
<protein>
    <submittedName>
        <fullName evidence="3">Alkanal monooxygenase</fullName>
    </submittedName>
</protein>
<dbReference type="CDD" id="cd00347">
    <property type="entry name" value="Flavin_utilizing_monoxygenases"/>
    <property type="match status" value="1"/>
</dbReference>
<comment type="similarity">
    <text evidence="1">To bacterial alkanal monooxygenase alpha and beta chains.</text>
</comment>
<sequence length="338" mass="35742">MTVPLSVLDLALLGTESASADALRDTTEVARRADELGYHRFWVAEHHNARSVASTSPAVLAAHLAAVTSRIRVGSGGVMLPNHPALVVAEQFAMLEALHPGRIDLGIGRAPGTDPVTASMLRRAPAALTDAEFPRYLQDLLGLLGDPRTSDGVWDRFAATPVARTAPSVLLLGSSDFSARLAARLGLPYAYAHHFGTGATLPAIQLYRETFVPSGVLARPYVIVTINVLAADTDDEADRLADPHRVRVLEMLIGRSEQLLLGPAAAAAHPHVDKARRLPINLITGAPDTVAAGLAALAAETAADELMVITESAEVATRLRSFELLAGAWSRAGLPVLR</sequence>
<dbReference type="GO" id="GO:0016705">
    <property type="term" value="F:oxidoreductase activity, acting on paired donors, with incorporation or reduction of molecular oxygen"/>
    <property type="evidence" value="ECO:0007669"/>
    <property type="project" value="InterPro"/>
</dbReference>